<sequence length="59" mass="6704">MPLFRKRRFGARHSHGATPRLMPLQRRSRFDAWLNRCVDIAVTLALLVGGVALVVHLLL</sequence>
<evidence type="ECO:0000256" key="1">
    <source>
        <dbReference type="SAM" id="Phobius"/>
    </source>
</evidence>
<keyword evidence="3" id="KW-1185">Reference proteome</keyword>
<proteinExistence type="predicted"/>
<comment type="caution">
    <text evidence="2">The sequence shown here is derived from an EMBL/GenBank/DDBJ whole genome shotgun (WGS) entry which is preliminary data.</text>
</comment>
<reference evidence="2 3" key="1">
    <citation type="submission" date="2017-08" db="EMBL/GenBank/DDBJ databases">
        <title>Halomonas alkalisoli sp. nov., isolated from saline alkaline soil.</title>
        <authorList>
            <person name="Wang D."/>
            <person name="Zhang G."/>
        </authorList>
    </citation>
    <scope>NUCLEOTIDE SEQUENCE [LARGE SCALE GENOMIC DNA]</scope>
    <source>
        <strain evidence="2 3">WRN001</strain>
    </source>
</reference>
<evidence type="ECO:0000313" key="3">
    <source>
        <dbReference type="Proteomes" id="UP000217771"/>
    </source>
</evidence>
<keyword evidence="1" id="KW-1133">Transmembrane helix</keyword>
<keyword evidence="1" id="KW-0812">Transmembrane</keyword>
<evidence type="ECO:0000313" key="2">
    <source>
        <dbReference type="EMBL" id="PAU75203.1"/>
    </source>
</evidence>
<dbReference type="OrthoDB" id="6174314at2"/>
<name>A0A2A2ESE1_9GAMM</name>
<accession>A0A2A2ESE1</accession>
<keyword evidence="1" id="KW-0472">Membrane</keyword>
<dbReference type="RefSeq" id="WP_095622398.1">
    <property type="nucleotide sequence ID" value="NZ_NSKB01000007.1"/>
</dbReference>
<protein>
    <submittedName>
        <fullName evidence="2">Uncharacterized protein</fullName>
    </submittedName>
</protein>
<gene>
    <name evidence="2" type="ORF">CK498_18835</name>
</gene>
<dbReference type="EMBL" id="NSKB01000007">
    <property type="protein sequence ID" value="PAU75203.1"/>
    <property type="molecule type" value="Genomic_DNA"/>
</dbReference>
<dbReference type="AlphaFoldDB" id="A0A2A2ESE1"/>
<feature type="transmembrane region" description="Helical" evidence="1">
    <location>
        <begin position="37"/>
        <end position="58"/>
    </location>
</feature>
<dbReference type="Proteomes" id="UP000217771">
    <property type="component" value="Unassembled WGS sequence"/>
</dbReference>
<organism evidence="2 3">
    <name type="scientific">Halomonas salipaludis</name>
    <dbReference type="NCBI Taxonomy" id="2032625"/>
    <lineage>
        <taxon>Bacteria</taxon>
        <taxon>Pseudomonadati</taxon>
        <taxon>Pseudomonadota</taxon>
        <taxon>Gammaproteobacteria</taxon>
        <taxon>Oceanospirillales</taxon>
        <taxon>Halomonadaceae</taxon>
        <taxon>Halomonas</taxon>
    </lineage>
</organism>